<evidence type="ECO:0000313" key="3">
    <source>
        <dbReference type="Proteomes" id="UP000028549"/>
    </source>
</evidence>
<proteinExistence type="predicted"/>
<accession>A0A084H4M3</accession>
<feature type="transmembrane region" description="Helical" evidence="1">
    <location>
        <begin position="12"/>
        <end position="35"/>
    </location>
</feature>
<sequence length="123" mass="14454">MQHMMMEFSHELTPYLTLISLFFTVAAIFACGYLLDQSFKKHPSMKMAQRHEHKDRLISQRRQNETNAVIVWIIRQMRRYNAGDDTPSGFLLESFIINEKQGGFTWKRNLHSSLGTYSLHCLD</sequence>
<organism evidence="2 3">
    <name type="scientific">Metabacillus indicus</name>
    <name type="common">Bacillus indicus</name>
    <dbReference type="NCBI Taxonomy" id="246786"/>
    <lineage>
        <taxon>Bacteria</taxon>
        <taxon>Bacillati</taxon>
        <taxon>Bacillota</taxon>
        <taxon>Bacilli</taxon>
        <taxon>Bacillales</taxon>
        <taxon>Bacillaceae</taxon>
        <taxon>Metabacillus</taxon>
    </lineage>
</organism>
<reference evidence="2 3" key="1">
    <citation type="journal article" date="2005" name="Int. J. Syst. Evol. Microbiol.">
        <title>Bacillus cibi sp. nov., isolated from jeotgal, a traditional Korean fermented seafood.</title>
        <authorList>
            <person name="Yoon J.H."/>
            <person name="Lee C.H."/>
            <person name="Oh T.K."/>
        </authorList>
    </citation>
    <scope>NUCLEOTIDE SEQUENCE [LARGE SCALE GENOMIC DNA]</scope>
    <source>
        <strain evidence="2 3">DSM 16189</strain>
    </source>
</reference>
<comment type="caution">
    <text evidence="2">The sequence shown here is derived from an EMBL/GenBank/DDBJ whole genome shotgun (WGS) entry which is preliminary data.</text>
</comment>
<keyword evidence="1" id="KW-0812">Transmembrane</keyword>
<dbReference type="STRING" id="246786.GS18_0206420"/>
<dbReference type="EMBL" id="JNVC02000001">
    <property type="protein sequence ID" value="KEZ54535.1"/>
    <property type="molecule type" value="Genomic_DNA"/>
</dbReference>
<keyword evidence="1" id="KW-1133">Transmembrane helix</keyword>
<keyword evidence="1" id="KW-0472">Membrane</keyword>
<name>A0A084H4M3_METID</name>
<dbReference type="AlphaFoldDB" id="A0A084H4M3"/>
<evidence type="ECO:0000256" key="1">
    <source>
        <dbReference type="SAM" id="Phobius"/>
    </source>
</evidence>
<protein>
    <submittedName>
        <fullName evidence="2">Uncharacterized protein</fullName>
    </submittedName>
</protein>
<gene>
    <name evidence="2" type="ORF">GS18_0206420</name>
</gene>
<dbReference type="Proteomes" id="UP000028549">
    <property type="component" value="Unassembled WGS sequence"/>
</dbReference>
<evidence type="ECO:0000313" key="2">
    <source>
        <dbReference type="EMBL" id="KEZ54535.1"/>
    </source>
</evidence>
<keyword evidence="3" id="KW-1185">Reference proteome</keyword>